<feature type="transmembrane region" description="Helical" evidence="7">
    <location>
        <begin position="658"/>
        <end position="680"/>
    </location>
</feature>
<keyword evidence="3 7" id="KW-0812">Transmembrane</keyword>
<dbReference type="InterPro" id="IPR050545">
    <property type="entry name" value="Mycobact_MmpL"/>
</dbReference>
<dbReference type="STRING" id="1514971.AUR64_11400"/>
<reference evidence="9 10" key="1">
    <citation type="submission" date="2015-12" db="EMBL/GenBank/DDBJ databases">
        <title>Haloprofundus marisrubri gen. nov., sp. nov., an extremely halophilic archaeon isolated from the Discovery deep brine-seawater interface in the Red Sea.</title>
        <authorList>
            <person name="Zhang G."/>
            <person name="Stingl U."/>
            <person name="Rashid M."/>
        </authorList>
    </citation>
    <scope>NUCLEOTIDE SEQUENCE [LARGE SCALE GENOMIC DNA]</scope>
    <source>
        <strain evidence="9 10">SB9</strain>
    </source>
</reference>
<evidence type="ECO:0000256" key="1">
    <source>
        <dbReference type="ARBA" id="ARBA00004651"/>
    </source>
</evidence>
<dbReference type="RefSeq" id="WP_058581539.1">
    <property type="nucleotide sequence ID" value="NZ_LOPU01000018.1"/>
</dbReference>
<feature type="transmembrane region" description="Helical" evidence="7">
    <location>
        <begin position="760"/>
        <end position="781"/>
    </location>
</feature>
<comment type="subcellular location">
    <subcellularLocation>
        <location evidence="1">Cell membrane</location>
        <topology evidence="1">Multi-pass membrane protein</topology>
    </subcellularLocation>
</comment>
<evidence type="ECO:0000256" key="3">
    <source>
        <dbReference type="ARBA" id="ARBA00022692"/>
    </source>
</evidence>
<feature type="transmembrane region" description="Helical" evidence="7">
    <location>
        <begin position="714"/>
        <end position="739"/>
    </location>
</feature>
<organism evidence="9 10">
    <name type="scientific">Haloprofundus marisrubri</name>
    <dbReference type="NCBI Taxonomy" id="1514971"/>
    <lineage>
        <taxon>Archaea</taxon>
        <taxon>Methanobacteriati</taxon>
        <taxon>Methanobacteriota</taxon>
        <taxon>Stenosarchaea group</taxon>
        <taxon>Halobacteria</taxon>
        <taxon>Halobacteriales</taxon>
        <taxon>Haloferacaceae</taxon>
        <taxon>Haloprofundus</taxon>
    </lineage>
</organism>
<dbReference type="PANTHER" id="PTHR33406:SF13">
    <property type="entry name" value="MEMBRANE PROTEIN YDFJ"/>
    <property type="match status" value="1"/>
</dbReference>
<feature type="compositionally biased region" description="Polar residues" evidence="6">
    <location>
        <begin position="884"/>
        <end position="893"/>
    </location>
</feature>
<evidence type="ECO:0000256" key="4">
    <source>
        <dbReference type="ARBA" id="ARBA00022989"/>
    </source>
</evidence>
<feature type="transmembrane region" description="Helical" evidence="7">
    <location>
        <begin position="687"/>
        <end position="708"/>
    </location>
</feature>
<feature type="transmembrane region" description="Helical" evidence="7">
    <location>
        <begin position="367"/>
        <end position="389"/>
    </location>
</feature>
<gene>
    <name evidence="9" type="ORF">AUR64_11400</name>
</gene>
<evidence type="ECO:0000256" key="6">
    <source>
        <dbReference type="SAM" id="MobiDB-lite"/>
    </source>
</evidence>
<evidence type="ECO:0000259" key="8">
    <source>
        <dbReference type="PROSITE" id="PS50156"/>
    </source>
</evidence>
<keyword evidence="10" id="KW-1185">Reference proteome</keyword>
<evidence type="ECO:0000313" key="10">
    <source>
        <dbReference type="Proteomes" id="UP000054387"/>
    </source>
</evidence>
<sequence>MALDHQRAIDWVDERIVEKSGRVAVLFLVLTLVFTAGLGNVSTEAGTEQFAEDIPANQALEDVNREFGASFESDPGSTQLIQRSQNVLSKPSLLEMLRTQEALEEKQGLRVSSTSSAATVVAGTLDPEATTLETQITAIERATPSEIRAAVRENAGNPALTGTLSNDFNRRSASASATIGVVQHDIPGYESSGSAGQGGTSPLTPIQQQAQRVVAATSDDITVFGSGVTADEFGSVITDSLLIVTPAAVVFIVFFLVVAYRDLLDLLLGMLSLLMAIIWTFGFLGLAGIPFSQMMIAVPPLLLAVGIDFGIHAINRYREDKADGNDIDGAMRLATDQLLVAFFIVTGTTVIGFLSNLVSDLAPIRDFGIVAAVGIIFTFLIFGIFLPAAKVWIDRRRDGWPIPTFSESPLGAEGSRLGEALRGGVVVAGKAPAVFLVLVVLLSAGAGAYATGVDTSFSQEDFLPPEETPAYLDVLPEPFAPSEYSVVATLNFLEDKFETTQGGSATIYWQTNMERNTALEEIHRAGDDPPNSFVQSGGRADSQSIVTVIQSQAARDPEFRAVVDRNDADGNGIPDRNLGDVYAALMDTPARSQAVDYLSDDRRSTRITYSTKATASQNAVTQDARTVAEKFRGGEDAAIATGNTVVFKAVSDLILQSAIASLLYALGATVAFLVFVYWVVEGYPSLGVANTVPIAVAVALIAGTMRLLGISFNAFTATILAITIGLGIDYSVHVVHRFVDERREYPLFTALDRTVRGTGGALAGSMLTTTFGIGVLVLSLLQVLGQFGVLTALSIAYSFFVSLLVLPSVLVLWDRYQGHDPAVPIGHGTTSPDRGDGVAADGGVVSGANDTSSRAKRSDGGFASDASKPTSQSERRDGEFVSGANDTTSQLETKQTKAHATREER</sequence>
<keyword evidence="4 7" id="KW-1133">Transmembrane helix</keyword>
<dbReference type="Gene3D" id="1.20.1640.10">
    <property type="entry name" value="Multidrug efflux transporter AcrB transmembrane domain"/>
    <property type="match status" value="2"/>
</dbReference>
<proteinExistence type="predicted"/>
<keyword evidence="2" id="KW-1003">Cell membrane</keyword>
<feature type="transmembrane region" description="Helical" evidence="7">
    <location>
        <begin position="267"/>
        <end position="289"/>
    </location>
</feature>
<feature type="domain" description="SSD" evidence="8">
    <location>
        <begin position="267"/>
        <end position="392"/>
    </location>
</feature>
<feature type="transmembrane region" description="Helical" evidence="7">
    <location>
        <begin position="431"/>
        <end position="450"/>
    </location>
</feature>
<keyword evidence="5 7" id="KW-0472">Membrane</keyword>
<evidence type="ECO:0000256" key="2">
    <source>
        <dbReference type="ARBA" id="ARBA00022475"/>
    </source>
</evidence>
<dbReference type="Proteomes" id="UP000054387">
    <property type="component" value="Unassembled WGS sequence"/>
</dbReference>
<dbReference type="PROSITE" id="PS50156">
    <property type="entry name" value="SSD"/>
    <property type="match status" value="2"/>
</dbReference>
<evidence type="ECO:0000256" key="7">
    <source>
        <dbReference type="SAM" id="Phobius"/>
    </source>
</evidence>
<protein>
    <submittedName>
        <fullName evidence="9">RND transporter</fullName>
    </submittedName>
</protein>
<evidence type="ECO:0000256" key="5">
    <source>
        <dbReference type="ARBA" id="ARBA00023136"/>
    </source>
</evidence>
<dbReference type="OrthoDB" id="42357at2157"/>
<comment type="caution">
    <text evidence="9">The sequence shown here is derived from an EMBL/GenBank/DDBJ whole genome shotgun (WGS) entry which is preliminary data.</text>
</comment>
<feature type="transmembrane region" description="Helical" evidence="7">
    <location>
        <begin position="338"/>
        <end position="355"/>
    </location>
</feature>
<dbReference type="Pfam" id="PF03176">
    <property type="entry name" value="MMPL"/>
    <property type="match status" value="2"/>
</dbReference>
<evidence type="ECO:0000313" key="9">
    <source>
        <dbReference type="EMBL" id="KTG10185.1"/>
    </source>
</evidence>
<name>A0A0W1R9G7_9EURY</name>
<feature type="transmembrane region" description="Helical" evidence="7">
    <location>
        <begin position="241"/>
        <end position="260"/>
    </location>
</feature>
<dbReference type="PANTHER" id="PTHR33406">
    <property type="entry name" value="MEMBRANE PROTEIN MJ1562-RELATED"/>
    <property type="match status" value="1"/>
</dbReference>
<dbReference type="InterPro" id="IPR000731">
    <property type="entry name" value="SSD"/>
</dbReference>
<dbReference type="SUPFAM" id="SSF82866">
    <property type="entry name" value="Multidrug efflux transporter AcrB transmembrane domain"/>
    <property type="match status" value="2"/>
</dbReference>
<dbReference type="AlphaFoldDB" id="A0A0W1R9G7"/>
<accession>A0A0W1R9G7</accession>
<feature type="transmembrane region" description="Helical" evidence="7">
    <location>
        <begin position="21"/>
        <end position="39"/>
    </location>
</feature>
<feature type="domain" description="SSD" evidence="8">
    <location>
        <begin position="686"/>
        <end position="812"/>
    </location>
</feature>
<dbReference type="EMBL" id="LOPU01000018">
    <property type="protein sequence ID" value="KTG10185.1"/>
    <property type="molecule type" value="Genomic_DNA"/>
</dbReference>
<feature type="region of interest" description="Disordered" evidence="6">
    <location>
        <begin position="824"/>
        <end position="905"/>
    </location>
</feature>
<dbReference type="InterPro" id="IPR004869">
    <property type="entry name" value="MMPL_dom"/>
</dbReference>
<feature type="compositionally biased region" description="Low complexity" evidence="6">
    <location>
        <begin position="837"/>
        <end position="848"/>
    </location>
</feature>
<feature type="transmembrane region" description="Helical" evidence="7">
    <location>
        <begin position="295"/>
        <end position="317"/>
    </location>
</feature>
<feature type="transmembrane region" description="Helical" evidence="7">
    <location>
        <begin position="787"/>
        <end position="813"/>
    </location>
</feature>
<dbReference type="GO" id="GO:0005886">
    <property type="term" value="C:plasma membrane"/>
    <property type="evidence" value="ECO:0007669"/>
    <property type="project" value="UniProtKB-SubCell"/>
</dbReference>